<proteinExistence type="predicted"/>
<dbReference type="Proteomes" id="UP000662783">
    <property type="component" value="Chromosome"/>
</dbReference>
<accession>A0A974WEW8</accession>
<dbReference type="InterPro" id="IPR005358">
    <property type="entry name" value="Puta_zinc/iron-chelating_dom"/>
</dbReference>
<organism evidence="1 2">
    <name type="scientific">Fulvivirga lutea</name>
    <dbReference type="NCBI Taxonomy" id="2810512"/>
    <lineage>
        <taxon>Bacteria</taxon>
        <taxon>Pseudomonadati</taxon>
        <taxon>Bacteroidota</taxon>
        <taxon>Cytophagia</taxon>
        <taxon>Cytophagales</taxon>
        <taxon>Fulvivirgaceae</taxon>
        <taxon>Fulvivirga</taxon>
    </lineage>
</organism>
<dbReference type="PANTHER" id="PTHR35866">
    <property type="entry name" value="PUTATIVE-RELATED"/>
    <property type="match status" value="1"/>
</dbReference>
<reference evidence="1" key="1">
    <citation type="submission" date="2021-02" db="EMBL/GenBank/DDBJ databases">
        <title>Fulvivirga sp. S481 isolated from sea water.</title>
        <authorList>
            <person name="Bae S.S."/>
            <person name="Baek K."/>
        </authorList>
    </citation>
    <scope>NUCLEOTIDE SEQUENCE</scope>
    <source>
        <strain evidence="1">S481</strain>
    </source>
</reference>
<dbReference type="EMBL" id="CP070608">
    <property type="protein sequence ID" value="QSE96173.1"/>
    <property type="molecule type" value="Genomic_DNA"/>
</dbReference>
<dbReference type="Pfam" id="PF03692">
    <property type="entry name" value="CxxCxxCC"/>
    <property type="match status" value="1"/>
</dbReference>
<dbReference type="AlphaFoldDB" id="A0A974WEW8"/>
<protein>
    <submittedName>
        <fullName evidence="1">YkgJ family cysteine cluster protein</fullName>
    </submittedName>
</protein>
<dbReference type="RefSeq" id="WP_205720687.1">
    <property type="nucleotide sequence ID" value="NZ_CP070608.1"/>
</dbReference>
<evidence type="ECO:0000313" key="2">
    <source>
        <dbReference type="Proteomes" id="UP000662783"/>
    </source>
</evidence>
<evidence type="ECO:0000313" key="1">
    <source>
        <dbReference type="EMBL" id="QSE96173.1"/>
    </source>
</evidence>
<sequence length="160" mass="18705">MDLNKFREESKNRSKQNKKFLSSLKNKNPRLLDDGFHQLHDEVFEEIDCLECANCCKTTSPIFRDKDIERLASHFRIKPGEFIEKYLHLDSDNDYVLNSAPCPFLGVDNYCTVYEARPKACREYPHTDRKKMTGILSLTYKNTLVCPAVLEIVERIKKIL</sequence>
<keyword evidence="2" id="KW-1185">Reference proteome</keyword>
<dbReference type="PANTHER" id="PTHR35866:SF1">
    <property type="entry name" value="YKGJ FAMILY CYSTEINE CLUSTER PROTEIN"/>
    <property type="match status" value="1"/>
</dbReference>
<dbReference type="KEGG" id="fuv:JR347_11170"/>
<gene>
    <name evidence="1" type="ORF">JR347_11170</name>
</gene>
<name>A0A974WEW8_9BACT</name>